<dbReference type="PANTHER" id="PTHR48105">
    <property type="entry name" value="THIOREDOXIN REDUCTASE 1-RELATED-RELATED"/>
    <property type="match status" value="1"/>
</dbReference>
<dbReference type="GO" id="GO:0004791">
    <property type="term" value="F:thioredoxin-disulfide reductase (NADPH) activity"/>
    <property type="evidence" value="ECO:0007669"/>
    <property type="project" value="UniProtKB-EC"/>
</dbReference>
<dbReference type="SMART" id="SM00100">
    <property type="entry name" value="cNMP"/>
    <property type="match status" value="1"/>
</dbReference>
<keyword evidence="6" id="KW-1185">Reference proteome</keyword>
<evidence type="ECO:0000256" key="1">
    <source>
        <dbReference type="ARBA" id="ARBA00022630"/>
    </source>
</evidence>
<dbReference type="PROSITE" id="PS50042">
    <property type="entry name" value="CNMP_BINDING_3"/>
    <property type="match status" value="1"/>
</dbReference>
<proteinExistence type="predicted"/>
<dbReference type="Pfam" id="PF07992">
    <property type="entry name" value="Pyr_redox_2"/>
    <property type="match status" value="1"/>
</dbReference>
<dbReference type="PRINTS" id="PR00469">
    <property type="entry name" value="PNDRDTASEII"/>
</dbReference>
<dbReference type="InterPro" id="IPR023753">
    <property type="entry name" value="FAD/NAD-binding_dom"/>
</dbReference>
<dbReference type="CDD" id="cd00038">
    <property type="entry name" value="CAP_ED"/>
    <property type="match status" value="1"/>
</dbReference>
<dbReference type="PRINTS" id="PR00368">
    <property type="entry name" value="FADPNR"/>
</dbReference>
<comment type="catalytic activity">
    <reaction evidence="3">
        <text>[thioredoxin]-dithiol + NADP(+) = [thioredoxin]-disulfide + NADPH + H(+)</text>
        <dbReference type="Rhea" id="RHEA:20345"/>
        <dbReference type="Rhea" id="RHEA-COMP:10698"/>
        <dbReference type="Rhea" id="RHEA-COMP:10700"/>
        <dbReference type="ChEBI" id="CHEBI:15378"/>
        <dbReference type="ChEBI" id="CHEBI:29950"/>
        <dbReference type="ChEBI" id="CHEBI:50058"/>
        <dbReference type="ChEBI" id="CHEBI:57783"/>
        <dbReference type="ChEBI" id="CHEBI:58349"/>
        <dbReference type="EC" id="1.8.1.9"/>
    </reaction>
</comment>
<dbReference type="RefSeq" id="WP_306874509.1">
    <property type="nucleotide sequence ID" value="NZ_JAUSRB010000002.1"/>
</dbReference>
<dbReference type="Gene3D" id="3.40.30.10">
    <property type="entry name" value="Glutaredoxin"/>
    <property type="match status" value="1"/>
</dbReference>
<organism evidence="5 6">
    <name type="scientific">Streptosporangium brasiliense</name>
    <dbReference type="NCBI Taxonomy" id="47480"/>
    <lineage>
        <taxon>Bacteria</taxon>
        <taxon>Bacillati</taxon>
        <taxon>Actinomycetota</taxon>
        <taxon>Actinomycetes</taxon>
        <taxon>Streptosporangiales</taxon>
        <taxon>Streptosporangiaceae</taxon>
        <taxon>Streptosporangium</taxon>
    </lineage>
</organism>
<dbReference type="InterPro" id="IPR036188">
    <property type="entry name" value="FAD/NAD-bd_sf"/>
</dbReference>
<dbReference type="EMBL" id="JAUSRB010000002">
    <property type="protein sequence ID" value="MDP9869951.1"/>
    <property type="molecule type" value="Genomic_DNA"/>
</dbReference>
<dbReference type="InterPro" id="IPR014710">
    <property type="entry name" value="RmlC-like_jellyroll"/>
</dbReference>
<evidence type="ECO:0000256" key="2">
    <source>
        <dbReference type="ARBA" id="ARBA00023002"/>
    </source>
</evidence>
<comment type="caution">
    <text evidence="5">The sequence shown here is derived from an EMBL/GenBank/DDBJ whole genome shotgun (WGS) entry which is preliminary data.</text>
</comment>
<dbReference type="Pfam" id="PF00027">
    <property type="entry name" value="cNMP_binding"/>
    <property type="match status" value="1"/>
</dbReference>
<dbReference type="Gene3D" id="2.60.120.10">
    <property type="entry name" value="Jelly Rolls"/>
    <property type="match status" value="1"/>
</dbReference>
<dbReference type="SUPFAM" id="SSF51905">
    <property type="entry name" value="FAD/NAD(P)-binding domain"/>
    <property type="match status" value="1"/>
</dbReference>
<evidence type="ECO:0000313" key="6">
    <source>
        <dbReference type="Proteomes" id="UP001230426"/>
    </source>
</evidence>
<dbReference type="Proteomes" id="UP001230426">
    <property type="component" value="Unassembled WGS sequence"/>
</dbReference>
<dbReference type="InterPro" id="IPR018490">
    <property type="entry name" value="cNMP-bd_dom_sf"/>
</dbReference>
<name>A0ABT9RKX4_9ACTN</name>
<protein>
    <submittedName>
        <fullName evidence="5">Thioredoxin reductase (NADPH)</fullName>
        <ecNumber evidence="5">1.8.1.9</ecNumber>
    </submittedName>
</protein>
<keyword evidence="1" id="KW-0285">Flavoprotein</keyword>
<feature type="domain" description="Cyclic nucleotide-binding" evidence="4">
    <location>
        <begin position="13"/>
        <end position="128"/>
    </location>
</feature>
<dbReference type="SUPFAM" id="SSF51206">
    <property type="entry name" value="cAMP-binding domain-like"/>
    <property type="match status" value="1"/>
</dbReference>
<evidence type="ECO:0000313" key="5">
    <source>
        <dbReference type="EMBL" id="MDP9869951.1"/>
    </source>
</evidence>
<sequence>MDAFAETPDHHGAFPRLSDEQTARLAPHGVRWPTRPGDVLFREGEDCPNLFVVLAGKAAVIQDERVVRVHGPGRFLGELGLLVGQKAFTTSVVCEAGEILAIPTRRLLQIVAHDPELGNLILRAFLIRRSLLISSGAGLRIIGSRYSPDTRRLREFAARNRLPHRWIDLEEDEEAEALVRNLGIAPDETPVVILGGTQVLRNPGNAELAREIGLPVPSAPKDVFDLVVVGAGPAGLAAAVYGASEGLRTVVLDAVAAGGQAGTSSCIENYLGFPTGISGGELAERAVIQAKKFGAHLGVPAEATSLKRRDGHYTVGLRDEPPVEGRTIVIATGARYRKLGVPRLEDFEGNGVYYAATLAEVAFCRGEPVVVVGGGNSAGQATIFLAGHAGSVRLLVRADDLAQDMSRYLIDRIENNPKVEVMLRTEVRELAGPHVLEAVVAEDTRTGERLRIDTRAMFVFIGADPCTTWLAPEIALDDRGFVLTGFDDGLPLETSLPGVFAVGDVRSRSVKRVASAVGEGSMAVRLVHEHFARQEAPAVRAGVQEASR</sequence>
<gene>
    <name evidence="5" type="ORF">J2S55_009217</name>
</gene>
<evidence type="ECO:0000259" key="4">
    <source>
        <dbReference type="PROSITE" id="PS50042"/>
    </source>
</evidence>
<dbReference type="Gene3D" id="3.50.50.60">
    <property type="entry name" value="FAD/NAD(P)-binding domain"/>
    <property type="match status" value="2"/>
</dbReference>
<dbReference type="InterPro" id="IPR000595">
    <property type="entry name" value="cNMP-bd_dom"/>
</dbReference>
<dbReference type="EC" id="1.8.1.9" evidence="5"/>
<evidence type="ECO:0000256" key="3">
    <source>
        <dbReference type="ARBA" id="ARBA00048132"/>
    </source>
</evidence>
<accession>A0ABT9RKX4</accession>
<dbReference type="InterPro" id="IPR050097">
    <property type="entry name" value="Ferredoxin-NADP_redctase_2"/>
</dbReference>
<reference evidence="5 6" key="1">
    <citation type="submission" date="2023-07" db="EMBL/GenBank/DDBJ databases">
        <title>Sequencing the genomes of 1000 actinobacteria strains.</title>
        <authorList>
            <person name="Klenk H.-P."/>
        </authorList>
    </citation>
    <scope>NUCLEOTIDE SEQUENCE [LARGE SCALE GENOMIC DNA]</scope>
    <source>
        <strain evidence="5 6">DSM 44109</strain>
    </source>
</reference>
<keyword evidence="2 5" id="KW-0560">Oxidoreductase</keyword>